<dbReference type="CDD" id="cd10148">
    <property type="entry name" value="CsoR-like_DUF156"/>
    <property type="match status" value="1"/>
</dbReference>
<keyword evidence="3" id="KW-1185">Reference proteome</keyword>
<dbReference type="GO" id="GO:0003677">
    <property type="term" value="F:DNA binding"/>
    <property type="evidence" value="ECO:0007669"/>
    <property type="project" value="UniProtKB-KW"/>
</dbReference>
<dbReference type="Pfam" id="PF02583">
    <property type="entry name" value="Trns_repr_metal"/>
    <property type="match status" value="1"/>
</dbReference>
<sequence length="88" mass="9813">MTTSAETDKAKLLNRLRRLEGQVRGLSKMIEEDRPCQEILTLLSGVRSALEATGDLILEQYLESCQAGLQSGQTDPAELVRTLRLARR</sequence>
<organism evidence="2 3">
    <name type="scientific">Deinobacterium chartae</name>
    <dbReference type="NCBI Taxonomy" id="521158"/>
    <lineage>
        <taxon>Bacteria</taxon>
        <taxon>Thermotogati</taxon>
        <taxon>Deinococcota</taxon>
        <taxon>Deinococci</taxon>
        <taxon>Deinococcales</taxon>
        <taxon>Deinococcaceae</taxon>
        <taxon>Deinobacterium</taxon>
    </lineage>
</organism>
<evidence type="ECO:0000256" key="1">
    <source>
        <dbReference type="SAM" id="Coils"/>
    </source>
</evidence>
<gene>
    <name evidence="2" type="ORF">HNR42_000333</name>
</gene>
<feature type="coiled-coil region" evidence="1">
    <location>
        <begin position="2"/>
        <end position="29"/>
    </location>
</feature>
<proteinExistence type="predicted"/>
<reference evidence="2 3" key="1">
    <citation type="submission" date="2020-08" db="EMBL/GenBank/DDBJ databases">
        <title>Genomic Encyclopedia of Type Strains, Phase IV (KMG-IV): sequencing the most valuable type-strain genomes for metagenomic binning, comparative biology and taxonomic classification.</title>
        <authorList>
            <person name="Goeker M."/>
        </authorList>
    </citation>
    <scope>NUCLEOTIDE SEQUENCE [LARGE SCALE GENOMIC DNA]</scope>
    <source>
        <strain evidence="2 3">DSM 21458</strain>
    </source>
</reference>
<dbReference type="InterPro" id="IPR003735">
    <property type="entry name" value="Metal_Tscrpt_repr"/>
</dbReference>
<name>A0A841HU13_9DEIO</name>
<protein>
    <submittedName>
        <fullName evidence="2">DNA-binding FrmR family transcriptional regulator</fullName>
    </submittedName>
</protein>
<dbReference type="AlphaFoldDB" id="A0A841HU13"/>
<comment type="caution">
    <text evidence="2">The sequence shown here is derived from an EMBL/GenBank/DDBJ whole genome shotgun (WGS) entry which is preliminary data.</text>
</comment>
<evidence type="ECO:0000313" key="3">
    <source>
        <dbReference type="Proteomes" id="UP000569951"/>
    </source>
</evidence>
<dbReference type="PANTHER" id="PTHR33677">
    <property type="entry name" value="TRANSCRIPTIONAL REPRESSOR FRMR-RELATED"/>
    <property type="match status" value="1"/>
</dbReference>
<keyword evidence="2" id="KW-0238">DNA-binding</keyword>
<keyword evidence="1" id="KW-0175">Coiled coil</keyword>
<dbReference type="RefSeq" id="WP_183983820.1">
    <property type="nucleotide sequence ID" value="NZ_JACHHG010000001.1"/>
</dbReference>
<dbReference type="EMBL" id="JACHHG010000001">
    <property type="protein sequence ID" value="MBB6096921.1"/>
    <property type="molecule type" value="Genomic_DNA"/>
</dbReference>
<dbReference type="Proteomes" id="UP000569951">
    <property type="component" value="Unassembled WGS sequence"/>
</dbReference>
<dbReference type="GO" id="GO:0045892">
    <property type="term" value="P:negative regulation of DNA-templated transcription"/>
    <property type="evidence" value="ECO:0007669"/>
    <property type="project" value="UniProtKB-ARBA"/>
</dbReference>
<dbReference type="PANTHER" id="PTHR33677:SF5">
    <property type="entry name" value="TRANSCRIPTIONAL REPRESSOR FRMR"/>
    <property type="match status" value="1"/>
</dbReference>
<dbReference type="InterPro" id="IPR038390">
    <property type="entry name" value="Metal_Tscrpt_repr_sf"/>
</dbReference>
<evidence type="ECO:0000313" key="2">
    <source>
        <dbReference type="EMBL" id="MBB6096921.1"/>
    </source>
</evidence>
<accession>A0A841HU13</accession>
<dbReference type="GO" id="GO:0046872">
    <property type="term" value="F:metal ion binding"/>
    <property type="evidence" value="ECO:0007669"/>
    <property type="project" value="InterPro"/>
</dbReference>
<dbReference type="Gene3D" id="1.20.58.1000">
    <property type="entry name" value="Metal-sensitive repressor, helix protomer"/>
    <property type="match status" value="1"/>
</dbReference>